<evidence type="ECO:0000256" key="10">
    <source>
        <dbReference type="PIRNR" id="PIRNR010130"/>
    </source>
</evidence>
<dbReference type="GO" id="GO:0046872">
    <property type="term" value="F:metal ion binding"/>
    <property type="evidence" value="ECO:0007669"/>
    <property type="project" value="UniProtKB-KW"/>
</dbReference>
<evidence type="ECO:0000313" key="11">
    <source>
        <dbReference type="EMBL" id="ABW18904.1"/>
    </source>
</evidence>
<dbReference type="UniPathway" id="UPA00621"/>
<evidence type="ECO:0000256" key="5">
    <source>
        <dbReference type="ARBA" id="ARBA00022679"/>
    </source>
</evidence>
<dbReference type="RefSeq" id="WP_012159216.1">
    <property type="nucleotide sequence ID" value="NC_009922.1"/>
</dbReference>
<evidence type="ECO:0000256" key="6">
    <source>
        <dbReference type="ARBA" id="ARBA00022723"/>
    </source>
</evidence>
<evidence type="ECO:0000256" key="1">
    <source>
        <dbReference type="ARBA" id="ARBA00001947"/>
    </source>
</evidence>
<dbReference type="PIRSF" id="PIRSF010130">
    <property type="entry name" value="PduL"/>
    <property type="match status" value="1"/>
</dbReference>
<reference evidence="12" key="1">
    <citation type="submission" date="2007-10" db="EMBL/GenBank/DDBJ databases">
        <title>Complete genome of Alkaliphilus oremlandii OhILAs.</title>
        <authorList>
            <person name="Copeland A."/>
            <person name="Lucas S."/>
            <person name="Lapidus A."/>
            <person name="Barry K."/>
            <person name="Detter J.C."/>
            <person name="Glavina del Rio T."/>
            <person name="Hammon N."/>
            <person name="Israni S."/>
            <person name="Dalin E."/>
            <person name="Tice H."/>
            <person name="Pitluck S."/>
            <person name="Chain P."/>
            <person name="Malfatti S."/>
            <person name="Shin M."/>
            <person name="Vergez L."/>
            <person name="Schmutz J."/>
            <person name="Larimer F."/>
            <person name="Land M."/>
            <person name="Hauser L."/>
            <person name="Kyrpides N."/>
            <person name="Mikhailova N."/>
            <person name="Stolz J.F."/>
            <person name="Dawson A."/>
            <person name="Fisher E."/>
            <person name="Crable B."/>
            <person name="Perera E."/>
            <person name="Lisak J."/>
            <person name="Ranganathan M."/>
            <person name="Basu P."/>
            <person name="Richardson P."/>
        </authorList>
    </citation>
    <scope>NUCLEOTIDE SEQUENCE [LARGE SCALE GENOMIC DNA]</scope>
    <source>
        <strain evidence="12">OhILAs</strain>
    </source>
</reference>
<dbReference type="Proteomes" id="UP000000269">
    <property type="component" value="Chromosome"/>
</dbReference>
<comment type="pathway">
    <text evidence="10">Polyol metabolism; 1,2-propanediol degradation.</text>
</comment>
<comment type="similarity">
    <text evidence="2 10">Belongs to the PduL family.</text>
</comment>
<evidence type="ECO:0000256" key="7">
    <source>
        <dbReference type="ARBA" id="ARBA00022833"/>
    </source>
</evidence>
<proteinExistence type="inferred from homology"/>
<dbReference type="PANTHER" id="PTHR39453:SF1">
    <property type="entry name" value="PHOSPHATE PROPANOYLTRANSFERASE"/>
    <property type="match status" value="1"/>
</dbReference>
<keyword evidence="6" id="KW-0479">Metal-binding</keyword>
<evidence type="ECO:0000256" key="2">
    <source>
        <dbReference type="ARBA" id="ARBA00007342"/>
    </source>
</evidence>
<comment type="function">
    <text evidence="10">Involved in 1,2-propanediol (1,2-PD) degradation by catalyzing the conversion of propanoyl-CoA to propanoyl-phosphate.</text>
</comment>
<evidence type="ECO:0000256" key="3">
    <source>
        <dbReference type="ARBA" id="ARBA00012206"/>
    </source>
</evidence>
<organism evidence="11 12">
    <name type="scientific">Alkaliphilus oremlandii (strain OhILAs)</name>
    <name type="common">Clostridium oremlandii (strain OhILAs)</name>
    <dbReference type="NCBI Taxonomy" id="350688"/>
    <lineage>
        <taxon>Bacteria</taxon>
        <taxon>Bacillati</taxon>
        <taxon>Bacillota</taxon>
        <taxon>Clostridia</taxon>
        <taxon>Peptostreptococcales</taxon>
        <taxon>Natronincolaceae</taxon>
        <taxon>Alkaliphilus</taxon>
    </lineage>
</organism>
<sequence length="193" mass="20928">MMSQKTLPIALSNRHIHLSQGDIETLFGEGYELTKLKDLSQPGQYACEEKVDVVGPKNTIKGVRVLGPARNKTQIEVSIADSFILGVQPPVRDSGDLAGSPGVKIIGPKGEVELPEGVIVAARHIHMHTSDAENFGVVDKQRVHVRTKGERAVVFENVLVRAHETYALEMHVDVDEGNAAGLKNGDLVELVII</sequence>
<evidence type="ECO:0000256" key="4">
    <source>
        <dbReference type="ARBA" id="ARBA00020837"/>
    </source>
</evidence>
<gene>
    <name evidence="11" type="ordered locus">Clos_1360</name>
</gene>
<dbReference type="STRING" id="350688.Clos_1360"/>
<dbReference type="GO" id="GO:0016747">
    <property type="term" value="F:acyltransferase activity, transferring groups other than amino-acyl groups"/>
    <property type="evidence" value="ECO:0007669"/>
    <property type="project" value="InterPro"/>
</dbReference>
<dbReference type="EMBL" id="CP000853">
    <property type="protein sequence ID" value="ABW18904.1"/>
    <property type="molecule type" value="Genomic_DNA"/>
</dbReference>
<dbReference type="GO" id="GO:0051144">
    <property type="term" value="P:1,2-propanediol catabolic process"/>
    <property type="evidence" value="ECO:0007669"/>
    <property type="project" value="UniProtKB-UniPathway"/>
</dbReference>
<evidence type="ECO:0000313" key="12">
    <source>
        <dbReference type="Proteomes" id="UP000000269"/>
    </source>
</evidence>
<dbReference type="InterPro" id="IPR008300">
    <property type="entry name" value="PTAC"/>
</dbReference>
<dbReference type="HOGENOM" id="CLU_080676_1_0_9"/>
<comment type="cofactor">
    <cofactor evidence="1">
        <name>Zn(2+)</name>
        <dbReference type="ChEBI" id="CHEBI:29105"/>
    </cofactor>
</comment>
<keyword evidence="5 10" id="KW-0808">Transferase</keyword>
<dbReference type="PANTHER" id="PTHR39453">
    <property type="entry name" value="PHOSPHATE PROPANOYLTRANSFERASE"/>
    <property type="match status" value="1"/>
</dbReference>
<accession>A8MH17</accession>
<keyword evidence="12" id="KW-1185">Reference proteome</keyword>
<evidence type="ECO:0000256" key="8">
    <source>
        <dbReference type="ARBA" id="ARBA00023315"/>
    </source>
</evidence>
<dbReference type="KEGG" id="aoe:Clos_1360"/>
<protein>
    <recommendedName>
        <fullName evidence="4 10">Phosphate propanoyltransferase</fullName>
        <ecNumber evidence="3 10">2.3.1.222</ecNumber>
    </recommendedName>
</protein>
<dbReference type="NCBIfam" id="NF011652">
    <property type="entry name" value="PRK15070.1"/>
    <property type="match status" value="1"/>
</dbReference>
<dbReference type="AlphaFoldDB" id="A8MH17"/>
<keyword evidence="7" id="KW-0862">Zinc</keyword>
<dbReference type="EC" id="2.3.1.222" evidence="3 10"/>
<name>A8MH17_ALKOO</name>
<dbReference type="eggNOG" id="COG4869">
    <property type="taxonomic scope" value="Bacteria"/>
</dbReference>
<comment type="catalytic activity">
    <reaction evidence="9 10">
        <text>propanoyl-CoA + phosphate = propanoyl phosphate + CoA</text>
        <dbReference type="Rhea" id="RHEA:28046"/>
        <dbReference type="ChEBI" id="CHEBI:43474"/>
        <dbReference type="ChEBI" id="CHEBI:57287"/>
        <dbReference type="ChEBI" id="CHEBI:57392"/>
        <dbReference type="ChEBI" id="CHEBI:58933"/>
        <dbReference type="EC" id="2.3.1.222"/>
    </reaction>
</comment>
<keyword evidence="8 10" id="KW-0012">Acyltransferase</keyword>
<evidence type="ECO:0000256" key="9">
    <source>
        <dbReference type="ARBA" id="ARBA00047589"/>
    </source>
</evidence>
<dbReference type="Pfam" id="PF06130">
    <property type="entry name" value="PTAC"/>
    <property type="match status" value="1"/>
</dbReference>